<feature type="chain" id="PRO_5025351270" evidence="1">
    <location>
        <begin position="26"/>
        <end position="598"/>
    </location>
</feature>
<keyword evidence="3" id="KW-1185">Reference proteome</keyword>
<gene>
    <name evidence="2" type="ORF">F7D20_01385</name>
</gene>
<reference evidence="2 3" key="1">
    <citation type="submission" date="2019-09" db="EMBL/GenBank/DDBJ databases">
        <title>Distinct polysaccharide growth profiles of human intestinal Prevotella copri isolates.</title>
        <authorList>
            <person name="Fehlner-Peach H."/>
            <person name="Magnabosco C."/>
            <person name="Raghavan V."/>
            <person name="Scher J.U."/>
            <person name="Tett A."/>
            <person name="Cox L.M."/>
            <person name="Gottsegen C."/>
            <person name="Watters A."/>
            <person name="Wiltshire- Gordon J.D."/>
            <person name="Segata N."/>
            <person name="Bonneau R."/>
            <person name="Littman D.R."/>
        </authorList>
    </citation>
    <scope>NUCLEOTIDE SEQUENCE [LARGE SCALE GENOMIC DNA]</scope>
    <source>
        <strain evidence="3">iAQ1173</strain>
    </source>
</reference>
<dbReference type="EMBL" id="VZAD01000013">
    <property type="protein sequence ID" value="MQP10642.1"/>
    <property type="molecule type" value="Genomic_DNA"/>
</dbReference>
<comment type="caution">
    <text evidence="2">The sequence shown here is derived from an EMBL/GenBank/DDBJ whole genome shotgun (WGS) entry which is preliminary data.</text>
</comment>
<evidence type="ECO:0000313" key="3">
    <source>
        <dbReference type="Proteomes" id="UP000384372"/>
    </source>
</evidence>
<proteinExistence type="predicted"/>
<organism evidence="2 3">
    <name type="scientific">Segatella copri</name>
    <dbReference type="NCBI Taxonomy" id="165179"/>
    <lineage>
        <taxon>Bacteria</taxon>
        <taxon>Pseudomonadati</taxon>
        <taxon>Bacteroidota</taxon>
        <taxon>Bacteroidia</taxon>
        <taxon>Bacteroidales</taxon>
        <taxon>Prevotellaceae</taxon>
        <taxon>Segatella</taxon>
    </lineage>
</organism>
<protein>
    <submittedName>
        <fullName evidence="2">Uncharacterized protein</fullName>
    </submittedName>
</protein>
<keyword evidence="1" id="KW-0732">Signal</keyword>
<dbReference type="RefSeq" id="WP_158462469.1">
    <property type="nucleotide sequence ID" value="NZ_VZAD01000013.1"/>
</dbReference>
<dbReference type="OrthoDB" id="1082689at2"/>
<evidence type="ECO:0000313" key="2">
    <source>
        <dbReference type="EMBL" id="MQP10642.1"/>
    </source>
</evidence>
<dbReference type="AlphaFoldDB" id="A0A6A7W8A9"/>
<evidence type="ECO:0000256" key="1">
    <source>
        <dbReference type="SAM" id="SignalP"/>
    </source>
</evidence>
<sequence>MKSLILSRLWMLISIIILTTGQAWALTTGSTTTQRVFTSIEQIRDVAQSNNQKHQDVVIQFDATNPAIVVAVMKHADPDIKDEKFINSFFIVDNSKYGLWVSPYNIDKGFSLPSDLAVGSKITGSIIGDYNEGESGMVYFGAIHKTKDIDGTTYKTSLTVYHSGEASADGTKPAVYPVTEVKDVNTIANTNPADGNPATASYGKYLNTIIKVPGTIKKASNKDNNTEFYLVQDEKTGTSEDDMSNRIYFNSSQLDGINLNDYVGTSGTFEGILVKRNQSESKLIVLKGDFFKVNKIYLDENDAEGRVEYLVQQGALQDKVDVYVHRTNLVNKVGAWNTICLPFDLTKEDFKTAFGCELTALAKPTTTSSETAQQLVGQINNGVLAFTKLTDLTIKAGVPYLMQASGTQTACLKTIPGAENMEPEALMGEESTYYAHIGEKLISVVPPYEVKASYNDKIVNGEFYYRGLYGRKKYIDGSTSTPISDGGSQKYQYISTAAGNYLKYLPDGSTLQFNGMRAYFYFPNWNAANNNAAQAASKNNNTNAKIHVAVMAASTTGISNISAEEASKQAEVYNLSGQRVDASYKGIVVRNGRKYLRK</sequence>
<dbReference type="Proteomes" id="UP000384372">
    <property type="component" value="Unassembled WGS sequence"/>
</dbReference>
<accession>A0A6A7W8A9</accession>
<name>A0A6A7W8A9_9BACT</name>
<feature type="signal peptide" evidence="1">
    <location>
        <begin position="1"/>
        <end position="25"/>
    </location>
</feature>